<organism evidence="2 3">
    <name type="scientific">Marchantia polymorpha subsp. ruderalis</name>
    <dbReference type="NCBI Taxonomy" id="1480154"/>
    <lineage>
        <taxon>Eukaryota</taxon>
        <taxon>Viridiplantae</taxon>
        <taxon>Streptophyta</taxon>
        <taxon>Embryophyta</taxon>
        <taxon>Marchantiophyta</taxon>
        <taxon>Marchantiopsida</taxon>
        <taxon>Marchantiidae</taxon>
        <taxon>Marchantiales</taxon>
        <taxon>Marchantiaceae</taxon>
        <taxon>Marchantia</taxon>
    </lineage>
</organism>
<gene>
    <name evidence="2" type="ORF">AXG93_3457s1360</name>
</gene>
<accession>A0A176VZH4</accession>
<sequence>MGTAEERAKSFVGVDVVKWNIRKLKMEFCFRPPSSDKRLLLLLRKSSKIQLFLDGPRVSMLRLFRDEKRQGLTEHVSYWGKCTVQGNQANAEVQSGVYQQSVPELLLGEEKRPPSGRQAGRQPSRQADTARPEWRRREEKREKTRGRERSERTKVPSEPKVGWSAVAAAVLEPDDESSGLSLKFSGKRKSFLSRRKSGTGWIAVEESEG</sequence>
<dbReference type="Proteomes" id="UP000077202">
    <property type="component" value="Unassembled WGS sequence"/>
</dbReference>
<protein>
    <submittedName>
        <fullName evidence="2">Uncharacterized protein</fullName>
    </submittedName>
</protein>
<reference evidence="2" key="1">
    <citation type="submission" date="2016-03" db="EMBL/GenBank/DDBJ databases">
        <title>Mechanisms controlling the formation of the plant cell surface in tip-growing cells are functionally conserved among land plants.</title>
        <authorList>
            <person name="Honkanen S."/>
            <person name="Jones V.A."/>
            <person name="Morieri G."/>
            <person name="Champion C."/>
            <person name="Hetherington A.J."/>
            <person name="Kelly S."/>
            <person name="Saint-Marcoux D."/>
            <person name="Proust H."/>
            <person name="Prescott H."/>
            <person name="Dolan L."/>
        </authorList>
    </citation>
    <scope>NUCLEOTIDE SEQUENCE [LARGE SCALE GENOMIC DNA]</scope>
    <source>
        <tissue evidence="2">Whole gametophyte</tissue>
    </source>
</reference>
<proteinExistence type="predicted"/>
<keyword evidence="3" id="KW-1185">Reference proteome</keyword>
<name>A0A176VZH4_MARPO</name>
<feature type="compositionally biased region" description="Basic and acidic residues" evidence="1">
    <location>
        <begin position="128"/>
        <end position="157"/>
    </location>
</feature>
<feature type="region of interest" description="Disordered" evidence="1">
    <location>
        <begin position="109"/>
        <end position="163"/>
    </location>
</feature>
<dbReference type="AlphaFoldDB" id="A0A176VZH4"/>
<evidence type="ECO:0000256" key="1">
    <source>
        <dbReference type="SAM" id="MobiDB-lite"/>
    </source>
</evidence>
<comment type="caution">
    <text evidence="2">The sequence shown here is derived from an EMBL/GenBank/DDBJ whole genome shotgun (WGS) entry which is preliminary data.</text>
</comment>
<evidence type="ECO:0000313" key="3">
    <source>
        <dbReference type="Proteomes" id="UP000077202"/>
    </source>
</evidence>
<evidence type="ECO:0000313" key="2">
    <source>
        <dbReference type="EMBL" id="OAE26209.1"/>
    </source>
</evidence>
<dbReference type="EMBL" id="LVLJ01002210">
    <property type="protein sequence ID" value="OAE26209.1"/>
    <property type="molecule type" value="Genomic_DNA"/>
</dbReference>